<dbReference type="InterPro" id="IPR036508">
    <property type="entry name" value="Chitin-bd_dom_sf"/>
</dbReference>
<evidence type="ECO:0000313" key="5">
    <source>
        <dbReference type="Proteomes" id="UP001235939"/>
    </source>
</evidence>
<gene>
    <name evidence="4" type="ORF">LAZ67_17002871</name>
</gene>
<dbReference type="Proteomes" id="UP001235939">
    <property type="component" value="Chromosome 17"/>
</dbReference>
<protein>
    <recommendedName>
        <fullName evidence="3">Chitin-binding type-2 domain-containing protein</fullName>
    </recommendedName>
</protein>
<evidence type="ECO:0000256" key="1">
    <source>
        <dbReference type="SAM" id="MobiDB-lite"/>
    </source>
</evidence>
<dbReference type="SUPFAM" id="SSF57625">
    <property type="entry name" value="Invertebrate chitin-binding proteins"/>
    <property type="match status" value="1"/>
</dbReference>
<dbReference type="PANTHER" id="PTHR22933">
    <property type="entry name" value="FI18007P1-RELATED"/>
    <property type="match status" value="1"/>
</dbReference>
<feature type="compositionally biased region" description="Basic and acidic residues" evidence="1">
    <location>
        <begin position="100"/>
        <end position="113"/>
    </location>
</feature>
<organism evidence="4 5">
    <name type="scientific">Cordylochernes scorpioides</name>
    <dbReference type="NCBI Taxonomy" id="51811"/>
    <lineage>
        <taxon>Eukaryota</taxon>
        <taxon>Metazoa</taxon>
        <taxon>Ecdysozoa</taxon>
        <taxon>Arthropoda</taxon>
        <taxon>Chelicerata</taxon>
        <taxon>Arachnida</taxon>
        <taxon>Pseudoscorpiones</taxon>
        <taxon>Cheliferoidea</taxon>
        <taxon>Chernetidae</taxon>
        <taxon>Cordylochernes</taxon>
    </lineage>
</organism>
<evidence type="ECO:0000313" key="4">
    <source>
        <dbReference type="EMBL" id="UYV79491.1"/>
    </source>
</evidence>
<dbReference type="PROSITE" id="PS50940">
    <property type="entry name" value="CHIT_BIND_II"/>
    <property type="match status" value="1"/>
</dbReference>
<feature type="compositionally biased region" description="Polar residues" evidence="1">
    <location>
        <begin position="373"/>
        <end position="385"/>
    </location>
</feature>
<dbReference type="InterPro" id="IPR002557">
    <property type="entry name" value="Chitin-bd_dom"/>
</dbReference>
<sequence>MKLLLPVLCLLVSVVYAQERDPRQAYNPQQRFPGPRNDASAGEEDDAELYQAPRGRQFQGQPVQQFQPAPQAAPAPQRAAQYEAPAPARRRQPQPARAASRYEDASREQRLTSEEEEEEPKPDLLAMLLQQSKFSCQGKQDGYYADDTINCQVFHYCVAGARHSWMCPEGTVFHQVHLNCVPANQDICAQSQNFFFVNDYLYKPADYNGPNNTARYHQRFYPDGYAVGDPIVAPNNARGPAQAPTPAQYAPEQPAYAPETPRPAPRPQQAPSRQYRPAAAQQAPPASRPAYRPQAAPAQPAYRQQATPQTAYRATPTAAPVPQTYRPPTSPSAPARARPNYYQLTEEPQSRGYQQQTQPQPAPPRRARFEASQEYQQPSYNTQPASAGVQYDDEY</sequence>
<feature type="chain" id="PRO_5047351514" description="Chitin-binding type-2 domain-containing protein" evidence="2">
    <location>
        <begin position="18"/>
        <end position="395"/>
    </location>
</feature>
<feature type="compositionally biased region" description="Low complexity" evidence="1">
    <location>
        <begin position="53"/>
        <end position="99"/>
    </location>
</feature>
<feature type="compositionally biased region" description="Low complexity" evidence="1">
    <location>
        <begin position="350"/>
        <end position="359"/>
    </location>
</feature>
<feature type="signal peptide" evidence="2">
    <location>
        <begin position="1"/>
        <end position="17"/>
    </location>
</feature>
<dbReference type="Pfam" id="PF01607">
    <property type="entry name" value="CBM_14"/>
    <property type="match status" value="1"/>
</dbReference>
<dbReference type="SMART" id="SM00494">
    <property type="entry name" value="ChtBD2"/>
    <property type="match status" value="1"/>
</dbReference>
<reference evidence="4 5" key="1">
    <citation type="submission" date="2022-01" db="EMBL/GenBank/DDBJ databases">
        <title>A chromosomal length assembly of Cordylochernes scorpioides.</title>
        <authorList>
            <person name="Zeh D."/>
            <person name="Zeh J."/>
        </authorList>
    </citation>
    <scope>NUCLEOTIDE SEQUENCE [LARGE SCALE GENOMIC DNA]</scope>
    <source>
        <strain evidence="4">IN4F17</strain>
        <tissue evidence="4">Whole Body</tissue>
    </source>
</reference>
<feature type="domain" description="Chitin-binding type-2" evidence="3">
    <location>
        <begin position="133"/>
        <end position="190"/>
    </location>
</feature>
<name>A0ABY6LEC8_9ARAC</name>
<dbReference type="EMBL" id="CP092879">
    <property type="protein sequence ID" value="UYV79491.1"/>
    <property type="molecule type" value="Genomic_DNA"/>
</dbReference>
<dbReference type="Gene3D" id="3.20.20.80">
    <property type="entry name" value="Glycosidases"/>
    <property type="match status" value="1"/>
</dbReference>
<proteinExistence type="predicted"/>
<evidence type="ECO:0000259" key="3">
    <source>
        <dbReference type="PROSITE" id="PS50940"/>
    </source>
</evidence>
<dbReference type="PANTHER" id="PTHR22933:SF31">
    <property type="entry name" value="FI18007P1"/>
    <property type="match status" value="1"/>
</dbReference>
<evidence type="ECO:0000256" key="2">
    <source>
        <dbReference type="SAM" id="SignalP"/>
    </source>
</evidence>
<feature type="region of interest" description="Disordered" evidence="1">
    <location>
        <begin position="231"/>
        <end position="395"/>
    </location>
</feature>
<feature type="region of interest" description="Disordered" evidence="1">
    <location>
        <begin position="25"/>
        <end position="122"/>
    </location>
</feature>
<accession>A0ABY6LEC8</accession>
<keyword evidence="2" id="KW-0732">Signal</keyword>
<feature type="compositionally biased region" description="Low complexity" evidence="1">
    <location>
        <begin position="269"/>
        <end position="312"/>
    </location>
</feature>
<feature type="compositionally biased region" description="Low complexity" evidence="1">
    <location>
        <begin position="240"/>
        <end position="259"/>
    </location>
</feature>
<dbReference type="InterPro" id="IPR052976">
    <property type="entry name" value="Scoloptoxin-like"/>
</dbReference>
<keyword evidence="5" id="KW-1185">Reference proteome</keyword>